<gene>
    <name evidence="6" type="primary">secB</name>
    <name evidence="8" type="ORF">Pas1_08695</name>
</gene>
<dbReference type="RefSeq" id="WP_112295034.1">
    <property type="nucleotide sequence ID" value="NZ_CP030085.1"/>
</dbReference>
<keyword evidence="5 6" id="KW-0143">Chaperone</keyword>
<evidence type="ECO:0000256" key="3">
    <source>
        <dbReference type="ARBA" id="ARBA00022927"/>
    </source>
</evidence>
<dbReference type="GO" id="GO:0051262">
    <property type="term" value="P:protein tetramerization"/>
    <property type="evidence" value="ECO:0007669"/>
    <property type="project" value="InterPro"/>
</dbReference>
<keyword evidence="2 6" id="KW-0813">Transport</keyword>
<evidence type="ECO:0000256" key="7">
    <source>
        <dbReference type="SAM" id="MobiDB-lite"/>
    </source>
</evidence>
<evidence type="ECO:0000256" key="6">
    <source>
        <dbReference type="HAMAP-Rule" id="MF_00821"/>
    </source>
</evidence>
<evidence type="ECO:0000256" key="1">
    <source>
        <dbReference type="ARBA" id="ARBA00009990"/>
    </source>
</evidence>
<keyword evidence="3 6" id="KW-0653">Protein transport</keyword>
<dbReference type="GO" id="GO:0015031">
    <property type="term" value="P:protein transport"/>
    <property type="evidence" value="ECO:0007669"/>
    <property type="project" value="UniProtKB-UniRule"/>
</dbReference>
<name>A0A2Z4JUL0_9BURK</name>
<sequence length="174" mass="19412">MNDKTTSTQDSSNDDKAPGFRIQRVYLKDLSLEQPNAPEILLIAKEPQVQVEADVSVTRLSEELFEVCVMATVTARIDSKVLFLIEANQAGIFEFTNIPPEQIDPMLGIACPTILYPYLRSNIADTISRAGFQPIHLNEMNFHGMYEHRLMQAQKAGADSENSSAEESKIILPN</sequence>
<evidence type="ECO:0000256" key="2">
    <source>
        <dbReference type="ARBA" id="ARBA00022448"/>
    </source>
</evidence>
<organism evidence="8 9">
    <name type="scientific">Polynucleobacter paneuropaeus</name>
    <dbReference type="NCBI Taxonomy" id="2527775"/>
    <lineage>
        <taxon>Bacteria</taxon>
        <taxon>Pseudomonadati</taxon>
        <taxon>Pseudomonadota</taxon>
        <taxon>Betaproteobacteria</taxon>
        <taxon>Burkholderiales</taxon>
        <taxon>Burkholderiaceae</taxon>
        <taxon>Polynucleobacter</taxon>
    </lineage>
</organism>
<dbReference type="NCBIfam" id="TIGR00809">
    <property type="entry name" value="secB"/>
    <property type="match status" value="1"/>
</dbReference>
<comment type="subunit">
    <text evidence="6">Homotetramer, a dimer of dimers. One homotetramer interacts with 1 SecA dimer.</text>
</comment>
<comment type="subcellular location">
    <subcellularLocation>
        <location evidence="6">Cytoplasm</location>
    </subcellularLocation>
</comment>
<dbReference type="Pfam" id="PF02556">
    <property type="entry name" value="SecB"/>
    <property type="match status" value="1"/>
</dbReference>
<dbReference type="NCBIfam" id="NF004394">
    <property type="entry name" value="PRK05751.1-5"/>
    <property type="match status" value="1"/>
</dbReference>
<evidence type="ECO:0000256" key="5">
    <source>
        <dbReference type="ARBA" id="ARBA00023186"/>
    </source>
</evidence>
<dbReference type="PANTHER" id="PTHR36918">
    <property type="match status" value="1"/>
</dbReference>
<dbReference type="GO" id="GO:0006457">
    <property type="term" value="P:protein folding"/>
    <property type="evidence" value="ECO:0007669"/>
    <property type="project" value="UniProtKB-UniRule"/>
</dbReference>
<dbReference type="GO" id="GO:0051082">
    <property type="term" value="F:unfolded protein binding"/>
    <property type="evidence" value="ECO:0007669"/>
    <property type="project" value="InterPro"/>
</dbReference>
<dbReference type="EMBL" id="CP030085">
    <property type="protein sequence ID" value="AWW50451.1"/>
    <property type="molecule type" value="Genomic_DNA"/>
</dbReference>
<keyword evidence="4 6" id="KW-0811">Translocation</keyword>
<feature type="region of interest" description="Disordered" evidence="7">
    <location>
        <begin position="153"/>
        <end position="174"/>
    </location>
</feature>
<proteinExistence type="inferred from homology"/>
<keyword evidence="6" id="KW-0963">Cytoplasm</keyword>
<dbReference type="HAMAP" id="MF_00821">
    <property type="entry name" value="SecB"/>
    <property type="match status" value="1"/>
</dbReference>
<dbReference type="SUPFAM" id="SSF54611">
    <property type="entry name" value="SecB-like"/>
    <property type="match status" value="1"/>
</dbReference>
<evidence type="ECO:0000313" key="9">
    <source>
        <dbReference type="Proteomes" id="UP000248592"/>
    </source>
</evidence>
<dbReference type="PANTHER" id="PTHR36918:SF1">
    <property type="entry name" value="PROTEIN-EXPORT PROTEIN SECB"/>
    <property type="match status" value="1"/>
</dbReference>
<dbReference type="InterPro" id="IPR003708">
    <property type="entry name" value="SecB"/>
</dbReference>
<dbReference type="GO" id="GO:0005737">
    <property type="term" value="C:cytoplasm"/>
    <property type="evidence" value="ECO:0007669"/>
    <property type="project" value="UniProtKB-SubCell"/>
</dbReference>
<evidence type="ECO:0000313" key="8">
    <source>
        <dbReference type="EMBL" id="AWW50451.1"/>
    </source>
</evidence>
<dbReference type="InterPro" id="IPR035958">
    <property type="entry name" value="SecB-like_sf"/>
</dbReference>
<protein>
    <recommendedName>
        <fullName evidence="6">Protein-export protein SecB</fullName>
    </recommendedName>
</protein>
<evidence type="ECO:0000256" key="4">
    <source>
        <dbReference type="ARBA" id="ARBA00023010"/>
    </source>
</evidence>
<accession>A0A2Z4JUL0</accession>
<comment type="function">
    <text evidence="6">One of the proteins required for the normal export of preproteins out of the cell cytoplasm. It is a molecular chaperone that binds to a subset of precursor proteins, maintaining them in a translocation-competent state. It also specifically binds to its receptor SecA.</text>
</comment>
<dbReference type="PRINTS" id="PR01594">
    <property type="entry name" value="SECBCHAPRONE"/>
</dbReference>
<dbReference type="Proteomes" id="UP000248592">
    <property type="component" value="Chromosome"/>
</dbReference>
<reference evidence="9" key="1">
    <citation type="submission" date="2018-06" db="EMBL/GenBank/DDBJ databases">
        <title>Description of a new Polynucleobacter species.</title>
        <authorList>
            <person name="Hahn M.W."/>
        </authorList>
    </citation>
    <scope>NUCLEOTIDE SEQUENCE [LARGE SCALE GENOMIC DNA]</scope>
    <source>
        <strain evidence="9">MG-25-Pas1-D2</strain>
    </source>
</reference>
<dbReference type="AlphaFoldDB" id="A0A2Z4JUL0"/>
<comment type="similarity">
    <text evidence="1 6">Belongs to the SecB family.</text>
</comment>
<dbReference type="Gene3D" id="3.10.420.10">
    <property type="entry name" value="SecB-like"/>
    <property type="match status" value="1"/>
</dbReference>